<feature type="region of interest" description="Disordered" evidence="1">
    <location>
        <begin position="56"/>
        <end position="76"/>
    </location>
</feature>
<feature type="signal peptide" evidence="2">
    <location>
        <begin position="1"/>
        <end position="20"/>
    </location>
</feature>
<comment type="caution">
    <text evidence="3">The sequence shown here is derived from an EMBL/GenBank/DDBJ whole genome shotgun (WGS) entry which is preliminary data.</text>
</comment>
<name>A0ABS8SN36_DATST</name>
<dbReference type="Proteomes" id="UP000823775">
    <property type="component" value="Unassembled WGS sequence"/>
</dbReference>
<proteinExistence type="predicted"/>
<evidence type="ECO:0000313" key="4">
    <source>
        <dbReference type="Proteomes" id="UP000823775"/>
    </source>
</evidence>
<reference evidence="3 4" key="1">
    <citation type="journal article" date="2021" name="BMC Genomics">
        <title>Datura genome reveals duplications of psychoactive alkaloid biosynthetic genes and high mutation rate following tissue culture.</title>
        <authorList>
            <person name="Rajewski A."/>
            <person name="Carter-House D."/>
            <person name="Stajich J."/>
            <person name="Litt A."/>
        </authorList>
    </citation>
    <scope>NUCLEOTIDE SEQUENCE [LARGE SCALE GENOMIC DNA]</scope>
    <source>
        <strain evidence="3">AR-01</strain>
    </source>
</reference>
<evidence type="ECO:0000256" key="2">
    <source>
        <dbReference type="SAM" id="SignalP"/>
    </source>
</evidence>
<gene>
    <name evidence="3" type="ORF">HAX54_043404</name>
</gene>
<evidence type="ECO:0000256" key="1">
    <source>
        <dbReference type="SAM" id="MobiDB-lite"/>
    </source>
</evidence>
<evidence type="ECO:0000313" key="3">
    <source>
        <dbReference type="EMBL" id="MCD7460373.1"/>
    </source>
</evidence>
<organism evidence="3 4">
    <name type="scientific">Datura stramonium</name>
    <name type="common">Jimsonweed</name>
    <name type="synonym">Common thornapple</name>
    <dbReference type="NCBI Taxonomy" id="4076"/>
    <lineage>
        <taxon>Eukaryota</taxon>
        <taxon>Viridiplantae</taxon>
        <taxon>Streptophyta</taxon>
        <taxon>Embryophyta</taxon>
        <taxon>Tracheophyta</taxon>
        <taxon>Spermatophyta</taxon>
        <taxon>Magnoliopsida</taxon>
        <taxon>eudicotyledons</taxon>
        <taxon>Gunneridae</taxon>
        <taxon>Pentapetalae</taxon>
        <taxon>asterids</taxon>
        <taxon>lamiids</taxon>
        <taxon>Solanales</taxon>
        <taxon>Solanaceae</taxon>
        <taxon>Solanoideae</taxon>
        <taxon>Datureae</taxon>
        <taxon>Datura</taxon>
    </lineage>
</organism>
<keyword evidence="4" id="KW-1185">Reference proteome</keyword>
<feature type="compositionally biased region" description="Gly residues" evidence="1">
    <location>
        <begin position="56"/>
        <end position="66"/>
    </location>
</feature>
<accession>A0ABS8SN36</accession>
<protein>
    <submittedName>
        <fullName evidence="3">Uncharacterized protein</fullName>
    </submittedName>
</protein>
<keyword evidence="2" id="KW-0732">Signal</keyword>
<dbReference type="EMBL" id="JACEIK010000649">
    <property type="protein sequence ID" value="MCD7460373.1"/>
    <property type="molecule type" value="Genomic_DNA"/>
</dbReference>
<feature type="chain" id="PRO_5046584103" evidence="2">
    <location>
        <begin position="21"/>
        <end position="121"/>
    </location>
</feature>
<sequence>MGYLKKIILIFLLAFYFSSGFYQARIFPSAEQLNNNHNGDGETTIVVSHAVEAHVGGGRGGGGDVNGDGSRSPSTRGSSNFIPIYAANAQHNHHRGAATSHRSHNGYLALYVATVFTCLCT</sequence>